<keyword evidence="1" id="KW-0805">Transcription regulation</keyword>
<dbReference type="InterPro" id="IPR010982">
    <property type="entry name" value="Lambda_DNA-bd_dom_sf"/>
</dbReference>
<evidence type="ECO:0000313" key="6">
    <source>
        <dbReference type="EMBL" id="MDG4718109.1"/>
    </source>
</evidence>
<keyword evidence="3" id="KW-0804">Transcription</keyword>
<dbReference type="PANTHER" id="PTHR30146:SF109">
    <property type="entry name" value="HTH-TYPE TRANSCRIPTIONAL REGULATOR GALS"/>
    <property type="match status" value="1"/>
</dbReference>
<evidence type="ECO:0000256" key="1">
    <source>
        <dbReference type="ARBA" id="ARBA00023015"/>
    </source>
</evidence>
<dbReference type="EMBL" id="JARSBO010000002">
    <property type="protein sequence ID" value="MDG4718109.1"/>
    <property type="molecule type" value="Genomic_DNA"/>
</dbReference>
<dbReference type="InterPro" id="IPR000843">
    <property type="entry name" value="HTH_LacI"/>
</dbReference>
<keyword evidence="2 6" id="KW-0238">DNA-binding</keyword>
<dbReference type="Pfam" id="PF13377">
    <property type="entry name" value="Peripla_BP_3"/>
    <property type="match status" value="1"/>
</dbReference>
<dbReference type="CDD" id="cd01392">
    <property type="entry name" value="HTH_LacI"/>
    <property type="match status" value="1"/>
</dbReference>
<gene>
    <name evidence="6" type="ORF">P7680_03820</name>
</gene>
<feature type="region of interest" description="Disordered" evidence="4">
    <location>
        <begin position="1"/>
        <end position="28"/>
    </location>
</feature>
<dbReference type="InterPro" id="IPR046335">
    <property type="entry name" value="LacI/GalR-like_sensor"/>
</dbReference>
<evidence type="ECO:0000256" key="3">
    <source>
        <dbReference type="ARBA" id="ARBA00023163"/>
    </source>
</evidence>
<dbReference type="SUPFAM" id="SSF47413">
    <property type="entry name" value="lambda repressor-like DNA-binding domains"/>
    <property type="match status" value="1"/>
</dbReference>
<accession>A0ABT6G8M6</accession>
<comment type="caution">
    <text evidence="6">The sequence shown here is derived from an EMBL/GenBank/DDBJ whole genome shotgun (WGS) entry which is preliminary data.</text>
</comment>
<feature type="compositionally biased region" description="Basic and acidic residues" evidence="4">
    <location>
        <begin position="1"/>
        <end position="20"/>
    </location>
</feature>
<dbReference type="RefSeq" id="WP_114101693.1">
    <property type="nucleotide sequence ID" value="NZ_JARSBO010000002.1"/>
</dbReference>
<evidence type="ECO:0000313" key="7">
    <source>
        <dbReference type="Proteomes" id="UP001529180"/>
    </source>
</evidence>
<dbReference type="InterPro" id="IPR028082">
    <property type="entry name" value="Peripla_BP_I"/>
</dbReference>
<dbReference type="GO" id="GO:0003677">
    <property type="term" value="F:DNA binding"/>
    <property type="evidence" value="ECO:0007669"/>
    <property type="project" value="UniProtKB-KW"/>
</dbReference>
<feature type="domain" description="HTH lacI-type" evidence="5">
    <location>
        <begin position="35"/>
        <end position="89"/>
    </location>
</feature>
<dbReference type="Pfam" id="PF00356">
    <property type="entry name" value="LacI"/>
    <property type="match status" value="1"/>
</dbReference>
<dbReference type="Proteomes" id="UP001529180">
    <property type="component" value="Unassembled WGS sequence"/>
</dbReference>
<reference evidence="6 7" key="1">
    <citation type="submission" date="2023-03" db="EMBL/GenBank/DDBJ databases">
        <title>Strain FZY0004 represents a novel species in the genus Thalassospira isolated from seawater.</title>
        <authorList>
            <person name="Fu Z.-Y."/>
        </authorList>
    </citation>
    <scope>NUCLEOTIDE SEQUENCE [LARGE SCALE GENOMIC DNA]</scope>
    <source>
        <strain evidence="6 7">FZY0004</strain>
    </source>
</reference>
<dbReference type="Gene3D" id="1.10.260.40">
    <property type="entry name" value="lambda repressor-like DNA-binding domains"/>
    <property type="match status" value="1"/>
</dbReference>
<dbReference type="CDD" id="cd06278">
    <property type="entry name" value="PBP1_LacI-like"/>
    <property type="match status" value="1"/>
</dbReference>
<evidence type="ECO:0000256" key="2">
    <source>
        <dbReference type="ARBA" id="ARBA00023125"/>
    </source>
</evidence>
<evidence type="ECO:0000256" key="4">
    <source>
        <dbReference type="SAM" id="MobiDB-lite"/>
    </source>
</evidence>
<dbReference type="SMART" id="SM00354">
    <property type="entry name" value="HTH_LACI"/>
    <property type="match status" value="1"/>
</dbReference>
<dbReference type="PANTHER" id="PTHR30146">
    <property type="entry name" value="LACI-RELATED TRANSCRIPTIONAL REPRESSOR"/>
    <property type="match status" value="1"/>
</dbReference>
<dbReference type="Gene3D" id="3.40.50.2300">
    <property type="match status" value="2"/>
</dbReference>
<name>A0ABT6G8M6_9PROT</name>
<evidence type="ECO:0000259" key="5">
    <source>
        <dbReference type="PROSITE" id="PS50932"/>
    </source>
</evidence>
<proteinExistence type="predicted"/>
<keyword evidence="7" id="KW-1185">Reference proteome</keyword>
<organism evidence="6 7">
    <name type="scientific">Thalassospira aquimaris</name>
    <dbReference type="NCBI Taxonomy" id="3037796"/>
    <lineage>
        <taxon>Bacteria</taxon>
        <taxon>Pseudomonadati</taxon>
        <taxon>Pseudomonadota</taxon>
        <taxon>Alphaproteobacteria</taxon>
        <taxon>Rhodospirillales</taxon>
        <taxon>Thalassospiraceae</taxon>
        <taxon>Thalassospira</taxon>
    </lineage>
</organism>
<dbReference type="SUPFAM" id="SSF53822">
    <property type="entry name" value="Periplasmic binding protein-like I"/>
    <property type="match status" value="1"/>
</dbReference>
<sequence length="365" mass="39059">MGDQRAKDGKNTASDARTKPDATMSGADAMSSHVVTSADVAHAAGVSRSTVSRCMAGDPRISEATRERVQSIAAELGYHVNKIASSMNRRKSDLIGLVTSGLSDPFRIEFLDCLIGEIQQSGYRPLVIDVSDPAQMGRSMLNLLQYQVAGVVVTSGSPSPEIGTHYLRRNVPVVLVNRAGRLEGADVINCDNVLGGQLAADYFLAAGKKRLAFLNVRGGTYSGNVRGESFVSRLAPHLASGQISFRTLVCDSADYDGGFAAGLKYLVERENAPDAVFCAKDHIALGLLDAARFELGLKVPDDVSVIGFDDIVAARQGAYQLTTVRQSPQSLARMTVDRLHRRIGGESLGDERLILPVDLVVRKTA</sequence>
<protein>
    <submittedName>
        <fullName evidence="6">LacI family DNA-binding transcriptional regulator</fullName>
    </submittedName>
</protein>
<dbReference type="PROSITE" id="PS50932">
    <property type="entry name" value="HTH_LACI_2"/>
    <property type="match status" value="1"/>
</dbReference>